<proteinExistence type="predicted"/>
<comment type="caution">
    <text evidence="1">The sequence shown here is derived from an EMBL/GenBank/DDBJ whole genome shotgun (WGS) entry which is preliminary data.</text>
</comment>
<organism evidence="1 2">
    <name type="scientific">Caerostris extrusa</name>
    <name type="common">Bark spider</name>
    <name type="synonym">Caerostris bankana</name>
    <dbReference type="NCBI Taxonomy" id="172846"/>
    <lineage>
        <taxon>Eukaryota</taxon>
        <taxon>Metazoa</taxon>
        <taxon>Ecdysozoa</taxon>
        <taxon>Arthropoda</taxon>
        <taxon>Chelicerata</taxon>
        <taxon>Arachnida</taxon>
        <taxon>Araneae</taxon>
        <taxon>Araneomorphae</taxon>
        <taxon>Entelegynae</taxon>
        <taxon>Araneoidea</taxon>
        <taxon>Araneidae</taxon>
        <taxon>Caerostris</taxon>
    </lineage>
</organism>
<dbReference type="AlphaFoldDB" id="A0AAV4NX86"/>
<gene>
    <name evidence="1" type="ORF">CEXT_280501</name>
</gene>
<sequence>MIKAFHNFLGSFANKGKLIFFPFGVSRRSSPQNIDPRHSATSVMSLAKRHLGTCQILPHNSDLLDPPPADHSRTMVSKIRYAYPKGGWKGNPNMPKAYHNWLLFQVGGGN</sequence>
<dbReference type="Proteomes" id="UP001054945">
    <property type="component" value="Unassembled WGS sequence"/>
</dbReference>
<evidence type="ECO:0000313" key="2">
    <source>
        <dbReference type="Proteomes" id="UP001054945"/>
    </source>
</evidence>
<accession>A0AAV4NX86</accession>
<reference evidence="1 2" key="1">
    <citation type="submission" date="2021-06" db="EMBL/GenBank/DDBJ databases">
        <title>Caerostris extrusa draft genome.</title>
        <authorList>
            <person name="Kono N."/>
            <person name="Arakawa K."/>
        </authorList>
    </citation>
    <scope>NUCLEOTIDE SEQUENCE [LARGE SCALE GENOMIC DNA]</scope>
</reference>
<dbReference type="EMBL" id="BPLR01003745">
    <property type="protein sequence ID" value="GIX88244.1"/>
    <property type="molecule type" value="Genomic_DNA"/>
</dbReference>
<keyword evidence="2" id="KW-1185">Reference proteome</keyword>
<protein>
    <submittedName>
        <fullName evidence="1">Uncharacterized protein</fullName>
    </submittedName>
</protein>
<evidence type="ECO:0000313" key="1">
    <source>
        <dbReference type="EMBL" id="GIX88244.1"/>
    </source>
</evidence>
<name>A0AAV4NX86_CAEEX</name>